<evidence type="ECO:0000256" key="1">
    <source>
        <dbReference type="SAM" id="MobiDB-lite"/>
    </source>
</evidence>
<proteinExistence type="predicted"/>
<sequence length="77" mass="8281">MITTQASSWTTSKLKEVLSICDGTTLSSWAHVIFPFSTPPAARPEPMSYVSLPLAKAGTTQKPSSKHDKSQIVSITC</sequence>
<dbReference type="Proteomes" id="UP001054945">
    <property type="component" value="Unassembled WGS sequence"/>
</dbReference>
<dbReference type="AlphaFoldDB" id="A0AAV4WL37"/>
<gene>
    <name evidence="2" type="ORF">CEXT_293061</name>
</gene>
<name>A0AAV4WL37_CAEEX</name>
<dbReference type="EMBL" id="BPLR01016309">
    <property type="protein sequence ID" value="GIY82959.1"/>
    <property type="molecule type" value="Genomic_DNA"/>
</dbReference>
<keyword evidence="3" id="KW-1185">Reference proteome</keyword>
<accession>A0AAV4WL37</accession>
<feature type="region of interest" description="Disordered" evidence="1">
    <location>
        <begin position="58"/>
        <end position="77"/>
    </location>
</feature>
<reference evidence="2 3" key="1">
    <citation type="submission" date="2021-06" db="EMBL/GenBank/DDBJ databases">
        <title>Caerostris extrusa draft genome.</title>
        <authorList>
            <person name="Kono N."/>
            <person name="Arakawa K."/>
        </authorList>
    </citation>
    <scope>NUCLEOTIDE SEQUENCE [LARGE SCALE GENOMIC DNA]</scope>
</reference>
<organism evidence="2 3">
    <name type="scientific">Caerostris extrusa</name>
    <name type="common">Bark spider</name>
    <name type="synonym">Caerostris bankana</name>
    <dbReference type="NCBI Taxonomy" id="172846"/>
    <lineage>
        <taxon>Eukaryota</taxon>
        <taxon>Metazoa</taxon>
        <taxon>Ecdysozoa</taxon>
        <taxon>Arthropoda</taxon>
        <taxon>Chelicerata</taxon>
        <taxon>Arachnida</taxon>
        <taxon>Araneae</taxon>
        <taxon>Araneomorphae</taxon>
        <taxon>Entelegynae</taxon>
        <taxon>Araneoidea</taxon>
        <taxon>Araneidae</taxon>
        <taxon>Caerostris</taxon>
    </lineage>
</organism>
<protein>
    <submittedName>
        <fullName evidence="2">Uncharacterized protein</fullName>
    </submittedName>
</protein>
<evidence type="ECO:0000313" key="2">
    <source>
        <dbReference type="EMBL" id="GIY82959.1"/>
    </source>
</evidence>
<evidence type="ECO:0000313" key="3">
    <source>
        <dbReference type="Proteomes" id="UP001054945"/>
    </source>
</evidence>
<comment type="caution">
    <text evidence="2">The sequence shown here is derived from an EMBL/GenBank/DDBJ whole genome shotgun (WGS) entry which is preliminary data.</text>
</comment>